<sequence>MTVRAVVTGIDRGPVTVKPMEFDPDEVYLGFAGGLCFYVREADIDRLLAALEQAREVLKRNVSHQIDQGVK</sequence>
<accession>A0A0X3UV92</accession>
<protein>
    <submittedName>
        <fullName evidence="2">Uncharacterized protein</fullName>
    </submittedName>
</protein>
<dbReference type="EMBL" id="LLZH01000117">
    <property type="protein sequence ID" value="KUL34826.1"/>
    <property type="molecule type" value="Genomic_DNA"/>
</dbReference>
<comment type="caution">
    <text evidence="2">The sequence shown here is derived from an EMBL/GenBank/DDBJ whole genome shotgun (WGS) entry which is preliminary data.</text>
</comment>
<dbReference type="Proteomes" id="UP000053244">
    <property type="component" value="Unassembled WGS sequence"/>
</dbReference>
<gene>
    <name evidence="2" type="ORF">ADL15_15090</name>
</gene>
<organism evidence="2 3">
    <name type="scientific">Actinoplanes awajinensis subsp. mycoplanecinus</name>
    <dbReference type="NCBI Taxonomy" id="135947"/>
    <lineage>
        <taxon>Bacteria</taxon>
        <taxon>Bacillati</taxon>
        <taxon>Actinomycetota</taxon>
        <taxon>Actinomycetes</taxon>
        <taxon>Micromonosporales</taxon>
        <taxon>Micromonosporaceae</taxon>
        <taxon>Actinoplanes</taxon>
    </lineage>
</organism>
<proteinExistence type="predicted"/>
<evidence type="ECO:0000256" key="1">
    <source>
        <dbReference type="SAM" id="Coils"/>
    </source>
</evidence>
<name>A0A0X3UV92_9ACTN</name>
<evidence type="ECO:0000313" key="3">
    <source>
        <dbReference type="Proteomes" id="UP000053244"/>
    </source>
</evidence>
<keyword evidence="1" id="KW-0175">Coiled coil</keyword>
<dbReference type="AlphaFoldDB" id="A0A0X3UV92"/>
<feature type="coiled-coil region" evidence="1">
    <location>
        <begin position="41"/>
        <end position="68"/>
    </location>
</feature>
<keyword evidence="3" id="KW-1185">Reference proteome</keyword>
<evidence type="ECO:0000313" key="2">
    <source>
        <dbReference type="EMBL" id="KUL34826.1"/>
    </source>
</evidence>
<reference evidence="2 3" key="1">
    <citation type="submission" date="2015-10" db="EMBL/GenBank/DDBJ databases">
        <authorList>
            <person name="Gilbert D.G."/>
        </authorList>
    </citation>
    <scope>NUCLEOTIDE SEQUENCE [LARGE SCALE GENOMIC DNA]</scope>
    <source>
        <strain evidence="2 3">NRRL B-16712</strain>
    </source>
</reference>